<reference evidence="1" key="1">
    <citation type="submission" date="2022-10" db="EMBL/GenBank/DDBJ databases">
        <title>Genome Sequence of Xylaria curta.</title>
        <authorList>
            <person name="Buettner E."/>
        </authorList>
    </citation>
    <scope>NUCLEOTIDE SEQUENCE</scope>
    <source>
        <strain evidence="1">Babe10</strain>
    </source>
</reference>
<sequence length="365" mass="39437">MPKQQFDDDVPTQHDAAAVQPQVTAGRMALRPATGSRLEDGSTSGVTAAGPAAIYSDFQVAGLQRTMQREFSRASREPLGIQHGIQHGSGATDQTSEVRGSVVYTDASTQTGLSFHPTGSLGAHIHRGVGIGHGTSILQDTGVRRATSIHPSASASPEEGGEGRSLNRVNAHADLALLASPRGTCLWIIELYPGCVPKALFDALAGCGKIFSVEVFPSGFSCGQATAKVVFWNPQGADNLVARASRGQFIVGGQRPTVVWSRFTTERAPRSDEKSRVLVIEGPSNIVNHEYLKTIVFRFGYQLDDVIPGPKRDNWSCLEYRFSSVVQAEQAMKIISRVREGKHIIRLTERGWGNVQTRFSIDPCE</sequence>
<evidence type="ECO:0000313" key="1">
    <source>
        <dbReference type="EMBL" id="KAJ2995205.1"/>
    </source>
</evidence>
<protein>
    <submittedName>
        <fullName evidence="1">Uncharacterized protein</fullName>
    </submittedName>
</protein>
<keyword evidence="2" id="KW-1185">Reference proteome</keyword>
<proteinExistence type="predicted"/>
<organism evidence="1 2">
    <name type="scientific">Xylaria curta</name>
    <dbReference type="NCBI Taxonomy" id="42375"/>
    <lineage>
        <taxon>Eukaryota</taxon>
        <taxon>Fungi</taxon>
        <taxon>Dikarya</taxon>
        <taxon>Ascomycota</taxon>
        <taxon>Pezizomycotina</taxon>
        <taxon>Sordariomycetes</taxon>
        <taxon>Xylariomycetidae</taxon>
        <taxon>Xylariales</taxon>
        <taxon>Xylariaceae</taxon>
        <taxon>Xylaria</taxon>
    </lineage>
</organism>
<dbReference type="EMBL" id="JAPDGR010000143">
    <property type="protein sequence ID" value="KAJ2995205.1"/>
    <property type="molecule type" value="Genomic_DNA"/>
</dbReference>
<comment type="caution">
    <text evidence="1">The sequence shown here is derived from an EMBL/GenBank/DDBJ whole genome shotgun (WGS) entry which is preliminary data.</text>
</comment>
<evidence type="ECO:0000313" key="2">
    <source>
        <dbReference type="Proteomes" id="UP001143856"/>
    </source>
</evidence>
<dbReference type="Proteomes" id="UP001143856">
    <property type="component" value="Unassembled WGS sequence"/>
</dbReference>
<gene>
    <name evidence="1" type="ORF">NUW58_g1342</name>
</gene>
<accession>A0ACC1PMP9</accession>
<name>A0ACC1PMP9_9PEZI</name>